<proteinExistence type="predicted"/>
<dbReference type="GO" id="GO:0046872">
    <property type="term" value="F:metal ion binding"/>
    <property type="evidence" value="ECO:0007669"/>
    <property type="project" value="UniProtKB-KW"/>
</dbReference>
<evidence type="ECO:0008006" key="7">
    <source>
        <dbReference type="Google" id="ProtNLM"/>
    </source>
</evidence>
<organism evidence="5 6">
    <name type="scientific">Mycobacteroides immunogenum</name>
    <dbReference type="NCBI Taxonomy" id="83262"/>
    <lineage>
        <taxon>Bacteria</taxon>
        <taxon>Bacillati</taxon>
        <taxon>Actinomycetota</taxon>
        <taxon>Actinomycetes</taxon>
        <taxon>Mycobacteriales</taxon>
        <taxon>Mycobacteriaceae</taxon>
        <taxon>Mycobacteroides</taxon>
    </lineage>
</organism>
<keyword evidence="2" id="KW-0808">Transferase</keyword>
<reference evidence="5 6" key="1">
    <citation type="submission" date="2016-01" db="EMBL/GenBank/DDBJ databases">
        <title>Mycobacterium immunogenum strain CD11_6 genome sequencing and assembly.</title>
        <authorList>
            <person name="Kaur G."/>
            <person name="Nair G.R."/>
            <person name="Mayilraj S."/>
        </authorList>
    </citation>
    <scope>NUCLEOTIDE SEQUENCE [LARGE SCALE GENOMIC DNA]</scope>
    <source>
        <strain evidence="5 6">CD11-6</strain>
    </source>
</reference>
<accession>A0A179V560</accession>
<dbReference type="AlphaFoldDB" id="A0A179V560"/>
<evidence type="ECO:0000256" key="4">
    <source>
        <dbReference type="ARBA" id="ARBA00022833"/>
    </source>
</evidence>
<protein>
    <recommendedName>
        <fullName evidence="7">3-keto-5-aminohexanoate cleavage protein</fullName>
    </recommendedName>
</protein>
<dbReference type="PANTHER" id="PTHR37418:SF2">
    <property type="entry name" value="3-KETO-5-AMINOHEXANOATE CLEAVAGE ENZYME"/>
    <property type="match status" value="1"/>
</dbReference>
<evidence type="ECO:0000313" key="6">
    <source>
        <dbReference type="Proteomes" id="UP000186919"/>
    </source>
</evidence>
<keyword evidence="4" id="KW-0862">Zinc</keyword>
<keyword evidence="3" id="KW-0479">Metal-binding</keyword>
<evidence type="ECO:0000256" key="1">
    <source>
        <dbReference type="ARBA" id="ARBA00001947"/>
    </source>
</evidence>
<evidence type="ECO:0000256" key="3">
    <source>
        <dbReference type="ARBA" id="ARBA00022723"/>
    </source>
</evidence>
<dbReference type="InterPro" id="IPR013785">
    <property type="entry name" value="Aldolase_TIM"/>
</dbReference>
<dbReference type="Proteomes" id="UP000186919">
    <property type="component" value="Unassembled WGS sequence"/>
</dbReference>
<dbReference type="GO" id="GO:0043720">
    <property type="term" value="F:3-keto-5-aminohexanoate cleavage activity"/>
    <property type="evidence" value="ECO:0007669"/>
    <property type="project" value="InterPro"/>
</dbReference>
<dbReference type="Gene3D" id="3.20.20.70">
    <property type="entry name" value="Aldolase class I"/>
    <property type="match status" value="1"/>
</dbReference>
<dbReference type="InterPro" id="IPR008567">
    <property type="entry name" value="BKACE"/>
</dbReference>
<gene>
    <name evidence="5" type="ORF">AWB85_17995</name>
</gene>
<dbReference type="EMBL" id="LQYE01000032">
    <property type="protein sequence ID" value="OAT66854.1"/>
    <property type="molecule type" value="Genomic_DNA"/>
</dbReference>
<sequence length="338" mass="37152">MNSVNWDRVNEELANCDKRAVAGLYGLPNLGSPARSVYYDGVVSPPWEIPEEIVVQVAITGDFIRRDDNPNQPYSSEEVLAEAQTVARAGASAVHIHVRNEMGHGVLEKDRFEAVVRPLRDEFPDLHVDGCLVPFYDGEYDAMVELIEDKLFDGCPINPTAAFEGDTLFAKPPALLLDKTRRLVETNQFAPIGIYTDGDIANADRWLFRSGLLKSGQTWGILPALPGCTPMLNARQMFEGLLRNVAAIKDVDPEAKIMVCSSGRASSYVVTAAALLGLHIRVGMEDTMWRWPHREDLVQSNLQAFEQAKLIAQVTGRTIASPARARELMGVPGAVTPV</sequence>
<comment type="caution">
    <text evidence="5">The sequence shown here is derived from an EMBL/GenBank/DDBJ whole genome shotgun (WGS) entry which is preliminary data.</text>
</comment>
<evidence type="ECO:0000256" key="2">
    <source>
        <dbReference type="ARBA" id="ARBA00022679"/>
    </source>
</evidence>
<dbReference type="PANTHER" id="PTHR37418">
    <property type="entry name" value="3-KETO-5-AMINOHEXANOATE CLEAVAGE ENZYME-RELATED"/>
    <property type="match status" value="1"/>
</dbReference>
<name>A0A179V560_9MYCO</name>
<evidence type="ECO:0000313" key="5">
    <source>
        <dbReference type="EMBL" id="OAT66854.1"/>
    </source>
</evidence>
<comment type="cofactor">
    <cofactor evidence="1">
        <name>Zn(2+)</name>
        <dbReference type="ChEBI" id="CHEBI:29105"/>
    </cofactor>
</comment>
<dbReference type="Pfam" id="PF05853">
    <property type="entry name" value="BKACE"/>
    <property type="match status" value="1"/>
</dbReference>